<dbReference type="InterPro" id="IPR016135">
    <property type="entry name" value="UBQ-conjugating_enzyme/RWD"/>
</dbReference>
<dbReference type="PROSITE" id="PS50127">
    <property type="entry name" value="UBC_2"/>
    <property type="match status" value="1"/>
</dbReference>
<keyword evidence="4" id="KW-0833">Ubl conjugation pathway</keyword>
<dbReference type="GO" id="GO:0005524">
    <property type="term" value="F:ATP binding"/>
    <property type="evidence" value="ECO:0007669"/>
    <property type="project" value="UniProtKB-KW"/>
</dbReference>
<sequence length="159" mass="18283">MSNARSARLAREIKNFETKSPWGIKCSPEKEDVYDVLTVNMQGPKGSPYEKGMFKLIVDIPKRYPFEPPRVKFVTPIYHPNIDKEGRICMDLLKMPPNGAWVPTITLENLLISLQTLMANPNPHDPLMMDIANEYKIDIEKFNENARRCTEKYATGKQI</sequence>
<protein>
    <recommendedName>
        <fullName evidence="6">Ubiquitin-conjugating enzyme E2 T</fullName>
        <ecNumber evidence="1">2.3.2.23</ecNumber>
    </recommendedName>
    <alternativeName>
        <fullName evidence="7">E2 ubiquitin-conjugating enzyme T</fullName>
    </alternativeName>
    <alternativeName>
        <fullName evidence="9">Ubiquitin carrier protein T</fullName>
    </alternativeName>
    <alternativeName>
        <fullName evidence="8">Ubiquitin-protein ligase T</fullName>
    </alternativeName>
</protein>
<feature type="domain" description="UBC core" evidence="10">
    <location>
        <begin position="4"/>
        <end position="155"/>
    </location>
</feature>
<organism evidence="11 12">
    <name type="scientific">Papilio machaon</name>
    <name type="common">Old World swallowtail butterfly</name>
    <dbReference type="NCBI Taxonomy" id="76193"/>
    <lineage>
        <taxon>Eukaryota</taxon>
        <taxon>Metazoa</taxon>
        <taxon>Ecdysozoa</taxon>
        <taxon>Arthropoda</taxon>
        <taxon>Hexapoda</taxon>
        <taxon>Insecta</taxon>
        <taxon>Pterygota</taxon>
        <taxon>Neoptera</taxon>
        <taxon>Endopterygota</taxon>
        <taxon>Lepidoptera</taxon>
        <taxon>Glossata</taxon>
        <taxon>Ditrysia</taxon>
        <taxon>Papilionoidea</taxon>
        <taxon>Papilionidae</taxon>
        <taxon>Papilioninae</taxon>
        <taxon>Papilio</taxon>
    </lineage>
</organism>
<dbReference type="OrthoDB" id="9978460at2759"/>
<dbReference type="GO" id="GO:0061631">
    <property type="term" value="F:ubiquitin conjugating enzyme activity"/>
    <property type="evidence" value="ECO:0007669"/>
    <property type="project" value="UniProtKB-EC"/>
</dbReference>
<dbReference type="InParanoid" id="A0A0N0PB08"/>
<evidence type="ECO:0000256" key="4">
    <source>
        <dbReference type="ARBA" id="ARBA00022786"/>
    </source>
</evidence>
<evidence type="ECO:0000256" key="7">
    <source>
        <dbReference type="ARBA" id="ARBA00076317"/>
    </source>
</evidence>
<evidence type="ECO:0000313" key="12">
    <source>
        <dbReference type="Proteomes" id="UP000053240"/>
    </source>
</evidence>
<dbReference type="SMART" id="SM00212">
    <property type="entry name" value="UBCc"/>
    <property type="match status" value="1"/>
</dbReference>
<dbReference type="Pfam" id="PF00179">
    <property type="entry name" value="UQ_con"/>
    <property type="match status" value="1"/>
</dbReference>
<dbReference type="FunFam" id="3.10.110.10:FF:000041">
    <property type="entry name" value="Ubiquitin-conjugating enzyme E2 T"/>
    <property type="match status" value="1"/>
</dbReference>
<evidence type="ECO:0000256" key="1">
    <source>
        <dbReference type="ARBA" id="ARBA00012486"/>
    </source>
</evidence>
<evidence type="ECO:0000259" key="10">
    <source>
        <dbReference type="PROSITE" id="PS50127"/>
    </source>
</evidence>
<name>A0A0N0PB08_PAPMA</name>
<dbReference type="AlphaFoldDB" id="A0A0N0PB08"/>
<dbReference type="KEGG" id="pmac:106716440"/>
<dbReference type="InterPro" id="IPR000608">
    <property type="entry name" value="UBC"/>
</dbReference>
<keyword evidence="5" id="KW-0067">ATP-binding</keyword>
<evidence type="ECO:0000256" key="8">
    <source>
        <dbReference type="ARBA" id="ARBA00077509"/>
    </source>
</evidence>
<accession>A0A0N0PB08</accession>
<evidence type="ECO:0000256" key="3">
    <source>
        <dbReference type="ARBA" id="ARBA00022741"/>
    </source>
</evidence>
<dbReference type="STRING" id="76193.A0A0N0PB08"/>
<evidence type="ECO:0000256" key="9">
    <source>
        <dbReference type="ARBA" id="ARBA00082133"/>
    </source>
</evidence>
<evidence type="ECO:0000313" key="11">
    <source>
        <dbReference type="EMBL" id="KPJ09825.1"/>
    </source>
</evidence>
<dbReference type="CDD" id="cd23805">
    <property type="entry name" value="UBCc_UBE2T"/>
    <property type="match status" value="1"/>
</dbReference>
<keyword evidence="3" id="KW-0547">Nucleotide-binding</keyword>
<dbReference type="PANTHER" id="PTHR24068">
    <property type="entry name" value="UBIQUITIN-CONJUGATING ENZYME E2"/>
    <property type="match status" value="1"/>
</dbReference>
<dbReference type="Proteomes" id="UP000053240">
    <property type="component" value="Unassembled WGS sequence"/>
</dbReference>
<keyword evidence="2" id="KW-0808">Transferase</keyword>
<evidence type="ECO:0000256" key="6">
    <source>
        <dbReference type="ARBA" id="ARBA00072440"/>
    </source>
</evidence>
<gene>
    <name evidence="11" type="ORF">RR48_03429</name>
</gene>
<proteinExistence type="predicted"/>
<dbReference type="EMBL" id="KQ461072">
    <property type="protein sequence ID" value="KPJ09825.1"/>
    <property type="molecule type" value="Genomic_DNA"/>
</dbReference>
<dbReference type="Gene3D" id="3.10.110.10">
    <property type="entry name" value="Ubiquitin Conjugating Enzyme"/>
    <property type="match status" value="1"/>
</dbReference>
<evidence type="ECO:0000256" key="2">
    <source>
        <dbReference type="ARBA" id="ARBA00022679"/>
    </source>
</evidence>
<dbReference type="SUPFAM" id="SSF54495">
    <property type="entry name" value="UBC-like"/>
    <property type="match status" value="1"/>
</dbReference>
<keyword evidence="12" id="KW-1185">Reference proteome</keyword>
<dbReference type="EC" id="2.3.2.23" evidence="1"/>
<evidence type="ECO:0000256" key="5">
    <source>
        <dbReference type="ARBA" id="ARBA00022840"/>
    </source>
</evidence>
<reference evidence="11 12" key="1">
    <citation type="journal article" date="2015" name="Nat. Commun.">
        <title>Outbred genome sequencing and CRISPR/Cas9 gene editing in butterflies.</title>
        <authorList>
            <person name="Li X."/>
            <person name="Fan D."/>
            <person name="Zhang W."/>
            <person name="Liu G."/>
            <person name="Zhang L."/>
            <person name="Zhao L."/>
            <person name="Fang X."/>
            <person name="Chen L."/>
            <person name="Dong Y."/>
            <person name="Chen Y."/>
            <person name="Ding Y."/>
            <person name="Zhao R."/>
            <person name="Feng M."/>
            <person name="Zhu Y."/>
            <person name="Feng Y."/>
            <person name="Jiang X."/>
            <person name="Zhu D."/>
            <person name="Xiang H."/>
            <person name="Feng X."/>
            <person name="Li S."/>
            <person name="Wang J."/>
            <person name="Zhang G."/>
            <person name="Kronforst M.R."/>
            <person name="Wang W."/>
        </authorList>
    </citation>
    <scope>NUCLEOTIDE SEQUENCE [LARGE SCALE GENOMIC DNA]</scope>
    <source>
        <strain evidence="11">Ya'a_city_454_Pm</strain>
        <tissue evidence="11">Whole body</tissue>
    </source>
</reference>